<protein>
    <submittedName>
        <fullName evidence="1">Uncharacterized protein</fullName>
    </submittedName>
</protein>
<name>A0ACC0H8S9_9ERIC</name>
<evidence type="ECO:0000313" key="2">
    <source>
        <dbReference type="Proteomes" id="UP001060215"/>
    </source>
</evidence>
<dbReference type="Proteomes" id="UP001060215">
    <property type="component" value="Chromosome 5"/>
</dbReference>
<reference evidence="1 2" key="1">
    <citation type="journal article" date="2022" name="Plant J.">
        <title>Chromosome-level genome of Camellia lanceoleosa provides a valuable resource for understanding genome evolution and self-incompatibility.</title>
        <authorList>
            <person name="Gong W."/>
            <person name="Xiao S."/>
            <person name="Wang L."/>
            <person name="Liao Z."/>
            <person name="Chang Y."/>
            <person name="Mo W."/>
            <person name="Hu G."/>
            <person name="Li W."/>
            <person name="Zhao G."/>
            <person name="Zhu H."/>
            <person name="Hu X."/>
            <person name="Ji K."/>
            <person name="Xiang X."/>
            <person name="Song Q."/>
            <person name="Yuan D."/>
            <person name="Jin S."/>
            <person name="Zhang L."/>
        </authorList>
    </citation>
    <scope>NUCLEOTIDE SEQUENCE [LARGE SCALE GENOMIC DNA]</scope>
    <source>
        <strain evidence="1">SQ_2022a</strain>
    </source>
</reference>
<proteinExistence type="predicted"/>
<evidence type="ECO:0000313" key="1">
    <source>
        <dbReference type="EMBL" id="KAI8009595.1"/>
    </source>
</evidence>
<dbReference type="EMBL" id="CM045762">
    <property type="protein sequence ID" value="KAI8009595.1"/>
    <property type="molecule type" value="Genomic_DNA"/>
</dbReference>
<accession>A0ACC0H8S9</accession>
<comment type="caution">
    <text evidence="1">The sequence shown here is derived from an EMBL/GenBank/DDBJ whole genome shotgun (WGS) entry which is preliminary data.</text>
</comment>
<sequence>MVQNNVDGFRSTFLLLKSALPQLRSRSGGDIGTVLSDVETDDLVPISIKSPQDASVERFREVLEKLDRERQACESVDGVEVGEVSKK</sequence>
<organism evidence="1 2">
    <name type="scientific">Camellia lanceoleosa</name>
    <dbReference type="NCBI Taxonomy" id="1840588"/>
    <lineage>
        <taxon>Eukaryota</taxon>
        <taxon>Viridiplantae</taxon>
        <taxon>Streptophyta</taxon>
        <taxon>Embryophyta</taxon>
        <taxon>Tracheophyta</taxon>
        <taxon>Spermatophyta</taxon>
        <taxon>Magnoliopsida</taxon>
        <taxon>eudicotyledons</taxon>
        <taxon>Gunneridae</taxon>
        <taxon>Pentapetalae</taxon>
        <taxon>asterids</taxon>
        <taxon>Ericales</taxon>
        <taxon>Theaceae</taxon>
        <taxon>Camellia</taxon>
    </lineage>
</organism>
<keyword evidence="2" id="KW-1185">Reference proteome</keyword>
<gene>
    <name evidence="1" type="ORF">LOK49_LG06G02842</name>
</gene>